<dbReference type="Proteomes" id="UP000324629">
    <property type="component" value="Unassembled WGS sequence"/>
</dbReference>
<protein>
    <submittedName>
        <fullName evidence="1">Uncharacterized protein</fullName>
    </submittedName>
</protein>
<proteinExistence type="predicted"/>
<reference evidence="1 2" key="1">
    <citation type="journal article" date="2019" name="Gigascience">
        <title>Whole-genome sequence of the oriental lung fluke Paragonimus westermani.</title>
        <authorList>
            <person name="Oey H."/>
            <person name="Zakrzewski M."/>
            <person name="Narain K."/>
            <person name="Devi K.R."/>
            <person name="Agatsuma T."/>
            <person name="Nawaratna S."/>
            <person name="Gobert G.N."/>
            <person name="Jones M.K."/>
            <person name="Ragan M.A."/>
            <person name="McManus D.P."/>
            <person name="Krause L."/>
        </authorList>
    </citation>
    <scope>NUCLEOTIDE SEQUENCE [LARGE SCALE GENOMIC DNA]</scope>
    <source>
        <strain evidence="1 2">IND2009</strain>
    </source>
</reference>
<comment type="caution">
    <text evidence="1">The sequence shown here is derived from an EMBL/GenBank/DDBJ whole genome shotgun (WGS) entry which is preliminary data.</text>
</comment>
<gene>
    <name evidence="1" type="ORF">DEA37_0000435</name>
</gene>
<keyword evidence="2" id="KW-1185">Reference proteome</keyword>
<evidence type="ECO:0000313" key="1">
    <source>
        <dbReference type="EMBL" id="KAA3679073.1"/>
    </source>
</evidence>
<feature type="non-terminal residue" evidence="1">
    <location>
        <position position="1"/>
    </location>
</feature>
<name>A0A5J4NU13_9TREM</name>
<evidence type="ECO:0000313" key="2">
    <source>
        <dbReference type="Proteomes" id="UP000324629"/>
    </source>
</evidence>
<accession>A0A5J4NU13</accession>
<dbReference type="EMBL" id="QNGE01000858">
    <property type="protein sequence ID" value="KAA3679073.1"/>
    <property type="molecule type" value="Genomic_DNA"/>
</dbReference>
<organism evidence="1 2">
    <name type="scientific">Paragonimus westermani</name>
    <dbReference type="NCBI Taxonomy" id="34504"/>
    <lineage>
        <taxon>Eukaryota</taxon>
        <taxon>Metazoa</taxon>
        <taxon>Spiralia</taxon>
        <taxon>Lophotrochozoa</taxon>
        <taxon>Platyhelminthes</taxon>
        <taxon>Trematoda</taxon>
        <taxon>Digenea</taxon>
        <taxon>Plagiorchiida</taxon>
        <taxon>Troglotremata</taxon>
        <taxon>Troglotrematidae</taxon>
        <taxon>Paragonimus</taxon>
    </lineage>
</organism>
<dbReference type="AlphaFoldDB" id="A0A5J4NU13"/>
<sequence>LCSINFNDISDSQHHPGAVRPVHFVQFKNLPFSVDDVERTIYSCAVCTDFEPRFFKTSTGKLIKVTCPFERLF</sequence>